<dbReference type="GO" id="GO:0000271">
    <property type="term" value="P:polysaccharide biosynthetic process"/>
    <property type="evidence" value="ECO:0007669"/>
    <property type="project" value="UniProtKB-KW"/>
</dbReference>
<feature type="domain" description="Stealth protein CR1 conserved region 1" evidence="5">
    <location>
        <begin position="64"/>
        <end position="88"/>
    </location>
</feature>
<evidence type="ECO:0000313" key="6">
    <source>
        <dbReference type="EMBL" id="TCJ97899.1"/>
    </source>
</evidence>
<evidence type="ECO:0000256" key="1">
    <source>
        <dbReference type="ARBA" id="ARBA00007583"/>
    </source>
</evidence>
<dbReference type="PANTHER" id="PTHR24045">
    <property type="match status" value="1"/>
</dbReference>
<dbReference type="Proteomes" id="UP000294702">
    <property type="component" value="Unassembled WGS sequence"/>
</dbReference>
<evidence type="ECO:0000313" key="7">
    <source>
        <dbReference type="Proteomes" id="UP000294702"/>
    </source>
</evidence>
<name>A0A4R1FVU8_9PAST</name>
<evidence type="ECO:0000259" key="5">
    <source>
        <dbReference type="Pfam" id="PF17101"/>
    </source>
</evidence>
<dbReference type="EMBL" id="SMFT01000003">
    <property type="protein sequence ID" value="TCJ97899.1"/>
    <property type="molecule type" value="Genomic_DNA"/>
</dbReference>
<accession>A0A4R1FVU8</accession>
<dbReference type="AlphaFoldDB" id="A0A4R1FVU8"/>
<dbReference type="PANTHER" id="PTHR24045:SF0">
    <property type="entry name" value="N-ACETYLGLUCOSAMINE-1-PHOSPHOTRANSFERASE SUBUNITS ALPHA_BETA"/>
    <property type="match status" value="1"/>
</dbReference>
<keyword evidence="7" id="KW-1185">Reference proteome</keyword>
<sequence>MKNIRKLFTNPHIFFRDYLNKKYPIKNIEQPYHEDEERTVINIEKKLNSVITRNCLDKENQNNVDIVFTWVNNSDKNWLEKYHKYNNGDVISALYATDMARFCNHNELFYSVNSVLRFLPWVNKIYIITDNQVPFWFKNHPKVKIIDHREIIDDRFLPTFNSHVIEAFLYKIPDLSENFIYFNDDVFVAQELSKEHFFLQNGIASIFLADKSLKKMESKGKITATLSASKNSIFLLKKYYNINIDTPLVHTYIPLKRSAYELAWSLYEEAILAFLPNKFRNNNDINLANFLVPWLMYLEGKSVPRSDICYYFNIRSRNAPIQYKKLLNKKNLNESPHSFCANDFNSISESIPDYQKQLINMLNNYYD</sequence>
<organism evidence="6 7">
    <name type="scientific">Volucribacter psittacicida</name>
    <dbReference type="NCBI Taxonomy" id="203482"/>
    <lineage>
        <taxon>Bacteria</taxon>
        <taxon>Pseudomonadati</taxon>
        <taxon>Pseudomonadota</taxon>
        <taxon>Gammaproteobacteria</taxon>
        <taxon>Pasteurellales</taxon>
        <taxon>Pasteurellaceae</taxon>
        <taxon>Volucribacter</taxon>
    </lineage>
</organism>
<keyword evidence="3" id="KW-0270">Exopolysaccharide synthesis</keyword>
<evidence type="ECO:0000256" key="3">
    <source>
        <dbReference type="ARBA" id="ARBA00023169"/>
    </source>
</evidence>
<comment type="caution">
    <text evidence="6">The sequence shown here is derived from an EMBL/GenBank/DDBJ whole genome shotgun (WGS) entry which is preliminary data.</text>
</comment>
<dbReference type="InterPro" id="IPR047141">
    <property type="entry name" value="Stealth"/>
</dbReference>
<dbReference type="Pfam" id="PF11380">
    <property type="entry name" value="Stealth_CR2"/>
    <property type="match status" value="1"/>
</dbReference>
<dbReference type="Pfam" id="PF17101">
    <property type="entry name" value="Stealth_CR1"/>
    <property type="match status" value="1"/>
</dbReference>
<evidence type="ECO:0000256" key="2">
    <source>
        <dbReference type="ARBA" id="ARBA00022679"/>
    </source>
</evidence>
<reference evidence="6 7" key="1">
    <citation type="submission" date="2019-03" db="EMBL/GenBank/DDBJ databases">
        <title>Genomic Encyclopedia of Type Strains, Phase IV (KMG-IV): sequencing the most valuable type-strain genomes for metagenomic binning, comparative biology and taxonomic classification.</title>
        <authorList>
            <person name="Goeker M."/>
        </authorList>
    </citation>
    <scope>NUCLEOTIDE SEQUENCE [LARGE SCALE GENOMIC DNA]</scope>
    <source>
        <strain evidence="6 7">DSM 15534</strain>
    </source>
</reference>
<gene>
    <name evidence="6" type="ORF">EV694_1489</name>
</gene>
<feature type="domain" description="Stealth protein CR2 conserved region 2" evidence="4">
    <location>
        <begin position="101"/>
        <end position="203"/>
    </location>
</feature>
<dbReference type="InterPro" id="IPR021520">
    <property type="entry name" value="Stealth_CR2"/>
</dbReference>
<proteinExistence type="inferred from homology"/>
<dbReference type="OrthoDB" id="9776077at2"/>
<dbReference type="GO" id="GO:0016772">
    <property type="term" value="F:transferase activity, transferring phosphorus-containing groups"/>
    <property type="evidence" value="ECO:0007669"/>
    <property type="project" value="InterPro"/>
</dbReference>
<dbReference type="RefSeq" id="WP_132691038.1">
    <property type="nucleotide sequence ID" value="NZ_SMFT01000003.1"/>
</dbReference>
<protein>
    <submittedName>
        <fullName evidence="6">Stealth-like protein</fullName>
    </submittedName>
</protein>
<comment type="similarity">
    <text evidence="1">Belongs to the stealth family.</text>
</comment>
<evidence type="ECO:0000259" key="4">
    <source>
        <dbReference type="Pfam" id="PF11380"/>
    </source>
</evidence>
<keyword evidence="2" id="KW-0808">Transferase</keyword>
<dbReference type="InterPro" id="IPR031358">
    <property type="entry name" value="Stealth_CR1"/>
</dbReference>